<dbReference type="Pfam" id="PF13456">
    <property type="entry name" value="RVT_3"/>
    <property type="match status" value="1"/>
</dbReference>
<dbReference type="GO" id="GO:0004523">
    <property type="term" value="F:RNA-DNA hybrid ribonuclease activity"/>
    <property type="evidence" value="ECO:0007669"/>
    <property type="project" value="InterPro"/>
</dbReference>
<dbReference type="Pfam" id="PF00078">
    <property type="entry name" value="RVT_1"/>
    <property type="match status" value="1"/>
</dbReference>
<proteinExistence type="predicted"/>
<accession>A0A9D4AC27</accession>
<dbReference type="OrthoDB" id="692976at2759"/>
<dbReference type="PANTHER" id="PTHR33116">
    <property type="entry name" value="REVERSE TRANSCRIPTASE ZINC-BINDING DOMAIN-CONTAINING PROTEIN-RELATED-RELATED"/>
    <property type="match status" value="1"/>
</dbReference>
<organism evidence="3 4">
    <name type="scientific">Gossypium stocksii</name>
    <dbReference type="NCBI Taxonomy" id="47602"/>
    <lineage>
        <taxon>Eukaryota</taxon>
        <taxon>Viridiplantae</taxon>
        <taxon>Streptophyta</taxon>
        <taxon>Embryophyta</taxon>
        <taxon>Tracheophyta</taxon>
        <taxon>Spermatophyta</taxon>
        <taxon>Magnoliopsida</taxon>
        <taxon>eudicotyledons</taxon>
        <taxon>Gunneridae</taxon>
        <taxon>Pentapetalae</taxon>
        <taxon>rosids</taxon>
        <taxon>malvids</taxon>
        <taxon>Malvales</taxon>
        <taxon>Malvaceae</taxon>
        <taxon>Malvoideae</taxon>
        <taxon>Gossypium</taxon>
    </lineage>
</organism>
<gene>
    <name evidence="3" type="ORF">J1N35_010191</name>
</gene>
<dbReference type="InterPro" id="IPR043502">
    <property type="entry name" value="DNA/RNA_pol_sf"/>
</dbReference>
<dbReference type="Proteomes" id="UP000828251">
    <property type="component" value="Unassembled WGS sequence"/>
</dbReference>
<dbReference type="CDD" id="cd06222">
    <property type="entry name" value="RNase_H_like"/>
    <property type="match status" value="1"/>
</dbReference>
<feature type="domain" description="RNase H type-1" evidence="2">
    <location>
        <begin position="475"/>
        <end position="596"/>
    </location>
</feature>
<reference evidence="3 4" key="1">
    <citation type="journal article" date="2021" name="Plant Biotechnol. J.">
        <title>Multi-omics assisted identification of the key and species-specific regulatory components of drought-tolerant mechanisms in Gossypium stocksii.</title>
        <authorList>
            <person name="Yu D."/>
            <person name="Ke L."/>
            <person name="Zhang D."/>
            <person name="Wu Y."/>
            <person name="Sun Y."/>
            <person name="Mei J."/>
            <person name="Sun J."/>
            <person name="Sun Y."/>
        </authorList>
    </citation>
    <scope>NUCLEOTIDE SEQUENCE [LARGE SCALE GENOMIC DNA]</scope>
    <source>
        <strain evidence="4">cv. E1</strain>
        <tissue evidence="3">Leaf</tissue>
    </source>
</reference>
<dbReference type="InterPro" id="IPR036397">
    <property type="entry name" value="RNaseH_sf"/>
</dbReference>
<dbReference type="Gene3D" id="3.30.420.10">
    <property type="entry name" value="Ribonuclease H-like superfamily/Ribonuclease H"/>
    <property type="match status" value="1"/>
</dbReference>
<dbReference type="AlphaFoldDB" id="A0A9D4AC27"/>
<name>A0A9D4AC27_9ROSI</name>
<keyword evidence="4" id="KW-1185">Reference proteome</keyword>
<protein>
    <recommendedName>
        <fullName evidence="5">Reverse transcriptase</fullName>
    </recommendedName>
</protein>
<comment type="caution">
    <text evidence="3">The sequence shown here is derived from an EMBL/GenBank/DDBJ whole genome shotgun (WGS) entry which is preliminary data.</text>
</comment>
<feature type="domain" description="Reverse transcriptase" evidence="1">
    <location>
        <begin position="155"/>
        <end position="304"/>
    </location>
</feature>
<dbReference type="GO" id="GO:0003676">
    <property type="term" value="F:nucleic acid binding"/>
    <property type="evidence" value="ECO:0007669"/>
    <property type="project" value="InterPro"/>
</dbReference>
<dbReference type="InterPro" id="IPR000477">
    <property type="entry name" value="RT_dom"/>
</dbReference>
<dbReference type="PANTHER" id="PTHR33116:SF86">
    <property type="entry name" value="REVERSE TRANSCRIPTASE DOMAIN-CONTAINING PROTEIN"/>
    <property type="match status" value="1"/>
</dbReference>
<dbReference type="SUPFAM" id="SSF53098">
    <property type="entry name" value="Ribonuclease H-like"/>
    <property type="match status" value="1"/>
</dbReference>
<dbReference type="SUPFAM" id="SSF56672">
    <property type="entry name" value="DNA/RNA polymerases"/>
    <property type="match status" value="1"/>
</dbReference>
<evidence type="ECO:0000313" key="3">
    <source>
        <dbReference type="EMBL" id="KAH1106423.1"/>
    </source>
</evidence>
<evidence type="ECO:0000259" key="2">
    <source>
        <dbReference type="Pfam" id="PF13456"/>
    </source>
</evidence>
<dbReference type="InterPro" id="IPR044730">
    <property type="entry name" value="RNase_H-like_dom_plant"/>
</dbReference>
<dbReference type="InterPro" id="IPR002156">
    <property type="entry name" value="RNaseH_domain"/>
</dbReference>
<evidence type="ECO:0000259" key="1">
    <source>
        <dbReference type="Pfam" id="PF00078"/>
    </source>
</evidence>
<sequence>MEVNWLLWFSLSTRKRGGIGPFKAIECGWGTSMDAERSNDNLADLIDTKVELNFEIEKDERYWEQRARVNWLKLGDKNTAFFHKQVTQKWRKKCIRRRGNYSHILSGFDRCIFEEDNLKLNARYIKEEIQGALKEMGPTKAPRWLIFDNVILASKLLHTLKHKRAGKKGFMAVKLDMSKAYDRVEWSFVEGIMKKMGFDSDWVDLLMKCIVSVSYSVEVNGFSGRIFTFSRGLKQGNPLSLFLFLFCGEGLSSLMRSAMKDRILRGVKASGSGPQVSYLLFADDCILFSEATEKGATVLKQILHEYEVCSGVQQRIDNWSIRYLSQGGKEVFIKAVLQSIPTNSMSSFLLPKSFFTELEGIIAKFWWQKNKDFLNARLWNLPSLTWRSIWSARGLLEKGLCWRVDIELVSDLIEEESRTWKVDLLFSTFNVDLAGKILQIPLASLAQEDFQVWGGEPSGKAFGNDEQRKGIVLSFDAVFDQRSSRSTSGVIVRDSRSVILALKSVIHSNIASQFAAEAHAEKEVVKLGMLMGLNVCEINGDSRTVIRKCQNSDRDNSVIGAIIKDIQDMKHFFQEVIFQHITKTENIFAHEIAKEALEKNEGHYLEGDISEQVRRVLERIIHRAPD</sequence>
<evidence type="ECO:0000313" key="4">
    <source>
        <dbReference type="Proteomes" id="UP000828251"/>
    </source>
</evidence>
<dbReference type="EMBL" id="JAIQCV010000004">
    <property type="protein sequence ID" value="KAH1106423.1"/>
    <property type="molecule type" value="Genomic_DNA"/>
</dbReference>
<dbReference type="InterPro" id="IPR012337">
    <property type="entry name" value="RNaseH-like_sf"/>
</dbReference>
<evidence type="ECO:0008006" key="5">
    <source>
        <dbReference type="Google" id="ProtNLM"/>
    </source>
</evidence>